<dbReference type="RefSeq" id="WP_132707517.1">
    <property type="nucleotide sequence ID" value="NZ_JACIGF010000002.1"/>
</dbReference>
<dbReference type="InParanoid" id="A0A4R2PUL6"/>
<gene>
    <name evidence="3" type="ORF">EV659_102269</name>
</gene>
<dbReference type="PROSITE" id="PS50883">
    <property type="entry name" value="EAL"/>
    <property type="match status" value="1"/>
</dbReference>
<dbReference type="AlphaFoldDB" id="A0A4R2PUL6"/>
<dbReference type="GO" id="GO:0071111">
    <property type="term" value="F:cyclic-guanylate-specific phosphodiesterase activity"/>
    <property type="evidence" value="ECO:0007669"/>
    <property type="project" value="InterPro"/>
</dbReference>
<dbReference type="PANTHER" id="PTHR33121">
    <property type="entry name" value="CYCLIC DI-GMP PHOSPHODIESTERASE PDEF"/>
    <property type="match status" value="1"/>
</dbReference>
<keyword evidence="4" id="KW-1185">Reference proteome</keyword>
<evidence type="ECO:0000313" key="3">
    <source>
        <dbReference type="EMBL" id="TCP37861.1"/>
    </source>
</evidence>
<dbReference type="Gene3D" id="3.20.20.450">
    <property type="entry name" value="EAL domain"/>
    <property type="match status" value="1"/>
</dbReference>
<organism evidence="3 4">
    <name type="scientific">Rhodothalassium salexigens DSM 2132</name>
    <dbReference type="NCBI Taxonomy" id="1188247"/>
    <lineage>
        <taxon>Bacteria</taxon>
        <taxon>Pseudomonadati</taxon>
        <taxon>Pseudomonadota</taxon>
        <taxon>Alphaproteobacteria</taxon>
        <taxon>Rhodothalassiales</taxon>
        <taxon>Rhodothalassiaceae</taxon>
        <taxon>Rhodothalassium</taxon>
    </lineage>
</organism>
<protein>
    <submittedName>
        <fullName evidence="3">Diguanylate cyclase (GGDEF)-like protein</fullName>
    </submittedName>
</protein>
<accession>A0A4R2PUL6</accession>
<reference evidence="3 4" key="1">
    <citation type="submission" date="2019-03" db="EMBL/GenBank/DDBJ databases">
        <title>Genomic Encyclopedia of Type Strains, Phase IV (KMG-IV): sequencing the most valuable type-strain genomes for metagenomic binning, comparative biology and taxonomic classification.</title>
        <authorList>
            <person name="Goeker M."/>
        </authorList>
    </citation>
    <scope>NUCLEOTIDE SEQUENCE [LARGE SCALE GENOMIC DNA]</scope>
    <source>
        <strain evidence="3 4">DSM 2132</strain>
    </source>
</reference>
<dbReference type="SUPFAM" id="SSF55073">
    <property type="entry name" value="Nucleotide cyclase"/>
    <property type="match status" value="1"/>
</dbReference>
<dbReference type="Pfam" id="PF00990">
    <property type="entry name" value="GGDEF"/>
    <property type="match status" value="1"/>
</dbReference>
<dbReference type="CDD" id="cd01948">
    <property type="entry name" value="EAL"/>
    <property type="match status" value="1"/>
</dbReference>
<dbReference type="SMART" id="SM00267">
    <property type="entry name" value="GGDEF"/>
    <property type="match status" value="1"/>
</dbReference>
<dbReference type="EMBL" id="SLXO01000002">
    <property type="protein sequence ID" value="TCP37861.1"/>
    <property type="molecule type" value="Genomic_DNA"/>
</dbReference>
<dbReference type="OrthoDB" id="9790882at2"/>
<dbReference type="Gene3D" id="3.30.70.270">
    <property type="match status" value="1"/>
</dbReference>
<evidence type="ECO:0000313" key="4">
    <source>
        <dbReference type="Proteomes" id="UP000295399"/>
    </source>
</evidence>
<dbReference type="InterPro" id="IPR043128">
    <property type="entry name" value="Rev_trsase/Diguanyl_cyclase"/>
</dbReference>
<proteinExistence type="predicted"/>
<comment type="caution">
    <text evidence="3">The sequence shown here is derived from an EMBL/GenBank/DDBJ whole genome shotgun (WGS) entry which is preliminary data.</text>
</comment>
<dbReference type="PANTHER" id="PTHR33121:SF71">
    <property type="entry name" value="OXYGEN SENSOR PROTEIN DOSP"/>
    <property type="match status" value="1"/>
</dbReference>
<dbReference type="InterPro" id="IPR029787">
    <property type="entry name" value="Nucleotide_cyclase"/>
</dbReference>
<feature type="domain" description="GGDEF" evidence="2">
    <location>
        <begin position="27"/>
        <end position="156"/>
    </location>
</feature>
<dbReference type="PROSITE" id="PS50887">
    <property type="entry name" value="GGDEF"/>
    <property type="match status" value="1"/>
</dbReference>
<dbReference type="SMART" id="SM00052">
    <property type="entry name" value="EAL"/>
    <property type="match status" value="1"/>
</dbReference>
<dbReference type="InterPro" id="IPR035919">
    <property type="entry name" value="EAL_sf"/>
</dbReference>
<feature type="domain" description="EAL" evidence="1">
    <location>
        <begin position="176"/>
        <end position="435"/>
    </location>
</feature>
<dbReference type="SUPFAM" id="SSF141868">
    <property type="entry name" value="EAL domain-like"/>
    <property type="match status" value="1"/>
</dbReference>
<dbReference type="InterPro" id="IPR001633">
    <property type="entry name" value="EAL_dom"/>
</dbReference>
<evidence type="ECO:0000259" key="2">
    <source>
        <dbReference type="PROSITE" id="PS50887"/>
    </source>
</evidence>
<name>A0A4R2PUL6_RHOSA</name>
<dbReference type="InterPro" id="IPR050706">
    <property type="entry name" value="Cyclic-di-GMP_PDE-like"/>
</dbReference>
<evidence type="ECO:0000259" key="1">
    <source>
        <dbReference type="PROSITE" id="PS50883"/>
    </source>
</evidence>
<dbReference type="Proteomes" id="UP000295399">
    <property type="component" value="Unassembled WGS sequence"/>
</dbReference>
<dbReference type="InterPro" id="IPR000160">
    <property type="entry name" value="GGDEF_dom"/>
</dbReference>
<dbReference type="Pfam" id="PF00563">
    <property type="entry name" value="EAL"/>
    <property type="match status" value="1"/>
</dbReference>
<sequence length="441" mass="49007">MDRLTGTLTRMGFVSQLDSAAEIYGLDTLLLVNLQVSRFGWLNNGLGVSLGDKVLHRVARRLQKTFPGALSLGRLHGDHFALLFGPDIDRDEVVERLLDFSQRPIALEHEVIVLSIRIGVADREARADSAQTLLHSAEVALHRAKATAAKVVHFDASMVREATDIFRLENDLRVALVKNKNELHRALHNEEFFLCFQPIVDIARRRVHAFEALIRWRHPRRGLIPPATFVPVAEQIGLMDVLGAWVFRMACQAAARWPADPTGDKPAVSINVSPTQFAEPRLIMAMIQSSLAETGLEPERLEVELTENALASDDLRQPLQSIQDLGCAVSLDDFGTGYSSITKLQAMPLDYVKIDRSFVNDLCAPCPEARRKARELTQAVIALGQVLSLVPIVEGTETQDQVDVVSSFGATLFQGYHFARPLPESELDDYLTNFSRCEVSE</sequence>
<dbReference type="CDD" id="cd01949">
    <property type="entry name" value="GGDEF"/>
    <property type="match status" value="1"/>
</dbReference>
<dbReference type="NCBIfam" id="TIGR00254">
    <property type="entry name" value="GGDEF"/>
    <property type="match status" value="1"/>
</dbReference>